<dbReference type="AlphaFoldDB" id="A0A433D5A1"/>
<protein>
    <submittedName>
        <fullName evidence="2">Uncharacterized protein</fullName>
    </submittedName>
</protein>
<organism evidence="2 3">
    <name type="scientific">Jimgerdemannia flammicorona</name>
    <dbReference type="NCBI Taxonomy" id="994334"/>
    <lineage>
        <taxon>Eukaryota</taxon>
        <taxon>Fungi</taxon>
        <taxon>Fungi incertae sedis</taxon>
        <taxon>Mucoromycota</taxon>
        <taxon>Mucoromycotina</taxon>
        <taxon>Endogonomycetes</taxon>
        <taxon>Endogonales</taxon>
        <taxon>Endogonaceae</taxon>
        <taxon>Jimgerdemannia</taxon>
    </lineage>
</organism>
<dbReference type="Proteomes" id="UP000268093">
    <property type="component" value="Unassembled WGS sequence"/>
</dbReference>
<gene>
    <name evidence="2" type="ORF">BC936DRAFT_147458</name>
</gene>
<accession>A0A433D5A1</accession>
<dbReference type="EMBL" id="RBNI01006457">
    <property type="protein sequence ID" value="RUP46010.1"/>
    <property type="molecule type" value="Genomic_DNA"/>
</dbReference>
<keyword evidence="1" id="KW-0732">Signal</keyword>
<evidence type="ECO:0000313" key="2">
    <source>
        <dbReference type="EMBL" id="RUP46010.1"/>
    </source>
</evidence>
<proteinExistence type="predicted"/>
<reference evidence="2 3" key="1">
    <citation type="journal article" date="2018" name="New Phytol.">
        <title>Phylogenomics of Endogonaceae and evolution of mycorrhizas within Mucoromycota.</title>
        <authorList>
            <person name="Chang Y."/>
            <person name="Desiro A."/>
            <person name="Na H."/>
            <person name="Sandor L."/>
            <person name="Lipzen A."/>
            <person name="Clum A."/>
            <person name="Barry K."/>
            <person name="Grigoriev I.V."/>
            <person name="Martin F.M."/>
            <person name="Stajich J.E."/>
            <person name="Smith M.E."/>
            <person name="Bonito G."/>
            <person name="Spatafora J.W."/>
        </authorList>
    </citation>
    <scope>NUCLEOTIDE SEQUENCE [LARGE SCALE GENOMIC DNA]</scope>
    <source>
        <strain evidence="2 3">GMNB39</strain>
    </source>
</reference>
<keyword evidence="3" id="KW-1185">Reference proteome</keyword>
<feature type="signal peptide" evidence="1">
    <location>
        <begin position="1"/>
        <end position="21"/>
    </location>
</feature>
<name>A0A433D5A1_9FUNG</name>
<dbReference type="EMBL" id="RBNI01006457">
    <property type="protein sequence ID" value="RUP46009.1"/>
    <property type="molecule type" value="Genomic_DNA"/>
</dbReference>
<comment type="caution">
    <text evidence="2">The sequence shown here is derived from an EMBL/GenBank/DDBJ whole genome shotgun (WGS) entry which is preliminary data.</text>
</comment>
<sequence length="90" mass="10310">MYFKACSSTFIGLFLYAAIASQEVLECSMKNVEEGLSDAYEFLGHDTHWANLEPFLKGHHVFGHLHPHPIQFILFSDAECYIHPYCNCNL</sequence>
<feature type="chain" id="PRO_5036108458" evidence="1">
    <location>
        <begin position="22"/>
        <end position="90"/>
    </location>
</feature>
<evidence type="ECO:0000313" key="3">
    <source>
        <dbReference type="Proteomes" id="UP000268093"/>
    </source>
</evidence>
<evidence type="ECO:0000256" key="1">
    <source>
        <dbReference type="SAM" id="SignalP"/>
    </source>
</evidence>